<dbReference type="AlphaFoldDB" id="A0A6A5X240"/>
<sequence length="91" mass="10084">MGDDEILRYLVGFCWDNILQHGISGLVLLDNTSQTVVKSPLGQGKADIDVERRIYERFKGEQRREHVVAVEEEVKAVGVVELSQGGLCDGV</sequence>
<name>A0A6A5X240_9PLEO</name>
<proteinExistence type="predicted"/>
<protein>
    <submittedName>
        <fullName evidence="1">Uncharacterized protein</fullName>
    </submittedName>
</protein>
<dbReference type="EMBL" id="ML977559">
    <property type="protein sequence ID" value="KAF2006465.1"/>
    <property type="molecule type" value="Genomic_DNA"/>
</dbReference>
<organism evidence="1 2">
    <name type="scientific">Amniculicola lignicola CBS 123094</name>
    <dbReference type="NCBI Taxonomy" id="1392246"/>
    <lineage>
        <taxon>Eukaryota</taxon>
        <taxon>Fungi</taxon>
        <taxon>Dikarya</taxon>
        <taxon>Ascomycota</taxon>
        <taxon>Pezizomycotina</taxon>
        <taxon>Dothideomycetes</taxon>
        <taxon>Pleosporomycetidae</taxon>
        <taxon>Pleosporales</taxon>
        <taxon>Amniculicolaceae</taxon>
        <taxon>Amniculicola</taxon>
    </lineage>
</organism>
<dbReference type="Proteomes" id="UP000799779">
    <property type="component" value="Unassembled WGS sequence"/>
</dbReference>
<accession>A0A6A5X240</accession>
<keyword evidence="2" id="KW-1185">Reference proteome</keyword>
<gene>
    <name evidence="1" type="ORF">P154DRAFT_217861</name>
</gene>
<reference evidence="1" key="1">
    <citation type="journal article" date="2020" name="Stud. Mycol.">
        <title>101 Dothideomycetes genomes: a test case for predicting lifestyles and emergence of pathogens.</title>
        <authorList>
            <person name="Haridas S."/>
            <person name="Albert R."/>
            <person name="Binder M."/>
            <person name="Bloem J."/>
            <person name="Labutti K."/>
            <person name="Salamov A."/>
            <person name="Andreopoulos B."/>
            <person name="Baker S."/>
            <person name="Barry K."/>
            <person name="Bills G."/>
            <person name="Bluhm B."/>
            <person name="Cannon C."/>
            <person name="Castanera R."/>
            <person name="Culley D."/>
            <person name="Daum C."/>
            <person name="Ezra D."/>
            <person name="Gonzalez J."/>
            <person name="Henrissat B."/>
            <person name="Kuo A."/>
            <person name="Liang C."/>
            <person name="Lipzen A."/>
            <person name="Lutzoni F."/>
            <person name="Magnuson J."/>
            <person name="Mondo S."/>
            <person name="Nolan M."/>
            <person name="Ohm R."/>
            <person name="Pangilinan J."/>
            <person name="Park H.-J."/>
            <person name="Ramirez L."/>
            <person name="Alfaro M."/>
            <person name="Sun H."/>
            <person name="Tritt A."/>
            <person name="Yoshinaga Y."/>
            <person name="Zwiers L.-H."/>
            <person name="Turgeon B."/>
            <person name="Goodwin S."/>
            <person name="Spatafora J."/>
            <person name="Crous P."/>
            <person name="Grigoriev I."/>
        </authorList>
    </citation>
    <scope>NUCLEOTIDE SEQUENCE</scope>
    <source>
        <strain evidence="1">CBS 123094</strain>
    </source>
</reference>
<evidence type="ECO:0000313" key="2">
    <source>
        <dbReference type="Proteomes" id="UP000799779"/>
    </source>
</evidence>
<evidence type="ECO:0000313" key="1">
    <source>
        <dbReference type="EMBL" id="KAF2006465.1"/>
    </source>
</evidence>